<dbReference type="PANTHER" id="PTHR43133">
    <property type="entry name" value="RNA POLYMERASE ECF-TYPE SIGMA FACTO"/>
    <property type="match status" value="1"/>
</dbReference>
<keyword evidence="4" id="KW-0804">Transcription</keyword>
<dbReference type="InterPro" id="IPR013325">
    <property type="entry name" value="RNA_pol_sigma_r2"/>
</dbReference>
<keyword evidence="5" id="KW-0472">Membrane</keyword>
<proteinExistence type="inferred from homology"/>
<evidence type="ECO:0000313" key="8">
    <source>
        <dbReference type="EMBL" id="SDM65505.1"/>
    </source>
</evidence>
<feature type="domain" description="RNA polymerase sigma-70 region 2" evidence="6">
    <location>
        <begin position="28"/>
        <end position="92"/>
    </location>
</feature>
<dbReference type="InterPro" id="IPR039425">
    <property type="entry name" value="RNA_pol_sigma-70-like"/>
</dbReference>
<evidence type="ECO:0000256" key="2">
    <source>
        <dbReference type="ARBA" id="ARBA00023015"/>
    </source>
</evidence>
<dbReference type="Gene3D" id="1.10.1740.10">
    <property type="match status" value="1"/>
</dbReference>
<dbReference type="SUPFAM" id="SSF88946">
    <property type="entry name" value="Sigma2 domain of RNA polymerase sigma factors"/>
    <property type="match status" value="1"/>
</dbReference>
<accession>A0A1G9V0S3</accession>
<name>A0A1G9V0S3_9SPHI</name>
<evidence type="ECO:0000256" key="3">
    <source>
        <dbReference type="ARBA" id="ARBA00023082"/>
    </source>
</evidence>
<feature type="transmembrane region" description="Helical" evidence="5">
    <location>
        <begin position="176"/>
        <end position="192"/>
    </location>
</feature>
<organism evidence="8 9">
    <name type="scientific">Pedobacter steynii</name>
    <dbReference type="NCBI Taxonomy" id="430522"/>
    <lineage>
        <taxon>Bacteria</taxon>
        <taxon>Pseudomonadati</taxon>
        <taxon>Bacteroidota</taxon>
        <taxon>Sphingobacteriia</taxon>
        <taxon>Sphingobacteriales</taxon>
        <taxon>Sphingobacteriaceae</taxon>
        <taxon>Pedobacter</taxon>
    </lineage>
</organism>
<dbReference type="InterPro" id="IPR014284">
    <property type="entry name" value="RNA_pol_sigma-70_dom"/>
</dbReference>
<keyword evidence="3" id="KW-0731">Sigma factor</keyword>
<dbReference type="InterPro" id="IPR007627">
    <property type="entry name" value="RNA_pol_sigma70_r2"/>
</dbReference>
<dbReference type="InterPro" id="IPR014327">
    <property type="entry name" value="RNA_pol_sigma70_bacteroid"/>
</dbReference>
<dbReference type="InterPro" id="IPR036388">
    <property type="entry name" value="WH-like_DNA-bd_sf"/>
</dbReference>
<dbReference type="EMBL" id="FNGY01000004">
    <property type="protein sequence ID" value="SDM65505.1"/>
    <property type="molecule type" value="Genomic_DNA"/>
</dbReference>
<feature type="domain" description="RNA polymerase sigma factor 70 region 4 type 2" evidence="7">
    <location>
        <begin position="125"/>
        <end position="176"/>
    </location>
</feature>
<evidence type="ECO:0000256" key="5">
    <source>
        <dbReference type="SAM" id="Phobius"/>
    </source>
</evidence>
<dbReference type="GO" id="GO:0006352">
    <property type="term" value="P:DNA-templated transcription initiation"/>
    <property type="evidence" value="ECO:0007669"/>
    <property type="project" value="InterPro"/>
</dbReference>
<dbReference type="GO" id="GO:0003677">
    <property type="term" value="F:DNA binding"/>
    <property type="evidence" value="ECO:0007669"/>
    <property type="project" value="InterPro"/>
</dbReference>
<dbReference type="RefSeq" id="WP_074607664.1">
    <property type="nucleotide sequence ID" value="NZ_FNGY01000004.1"/>
</dbReference>
<keyword evidence="5" id="KW-1133">Transmembrane helix</keyword>
<evidence type="ECO:0000256" key="1">
    <source>
        <dbReference type="ARBA" id="ARBA00010641"/>
    </source>
</evidence>
<dbReference type="Gene3D" id="1.10.10.10">
    <property type="entry name" value="Winged helix-like DNA-binding domain superfamily/Winged helix DNA-binding domain"/>
    <property type="match status" value="1"/>
</dbReference>
<evidence type="ECO:0000256" key="4">
    <source>
        <dbReference type="ARBA" id="ARBA00023163"/>
    </source>
</evidence>
<protein>
    <submittedName>
        <fullName evidence="8">RNA polymerase sigma-70 factor, ECF subfamily</fullName>
    </submittedName>
</protein>
<gene>
    <name evidence="8" type="ORF">SAMN05421820_104341</name>
</gene>
<sequence>MIDYTVITDQELAKMLALGDQTAFAEIYSRYKFILYNHAWNKTRDKQEAQDTLQEVFAMIWSKRATITIGNNLSGYLYTCVRNHILNVIVRRNTHNKYTSSILNFAQTGPVLTDHLVRENQLKALIDREIAALPPRMRQVFELSRKQHLSHKQIAEIMGTSEETVKKQMSRALKSLRLKLGLPVFLLMLLFYR</sequence>
<dbReference type="NCBIfam" id="TIGR02985">
    <property type="entry name" value="Sig70_bacteroi1"/>
    <property type="match status" value="1"/>
</dbReference>
<keyword evidence="2" id="KW-0805">Transcription regulation</keyword>
<dbReference type="SUPFAM" id="SSF88659">
    <property type="entry name" value="Sigma3 and sigma4 domains of RNA polymerase sigma factors"/>
    <property type="match status" value="1"/>
</dbReference>
<dbReference type="NCBIfam" id="TIGR02937">
    <property type="entry name" value="sigma70-ECF"/>
    <property type="match status" value="1"/>
</dbReference>
<dbReference type="Pfam" id="PF08281">
    <property type="entry name" value="Sigma70_r4_2"/>
    <property type="match status" value="1"/>
</dbReference>
<evidence type="ECO:0000259" key="7">
    <source>
        <dbReference type="Pfam" id="PF08281"/>
    </source>
</evidence>
<dbReference type="PANTHER" id="PTHR43133:SF46">
    <property type="entry name" value="RNA POLYMERASE SIGMA-70 FACTOR ECF SUBFAMILY"/>
    <property type="match status" value="1"/>
</dbReference>
<dbReference type="Proteomes" id="UP000183200">
    <property type="component" value="Unassembled WGS sequence"/>
</dbReference>
<keyword evidence="9" id="KW-1185">Reference proteome</keyword>
<evidence type="ECO:0000313" key="9">
    <source>
        <dbReference type="Proteomes" id="UP000183200"/>
    </source>
</evidence>
<dbReference type="InterPro" id="IPR013324">
    <property type="entry name" value="RNA_pol_sigma_r3/r4-like"/>
</dbReference>
<reference evidence="9" key="1">
    <citation type="submission" date="2016-10" db="EMBL/GenBank/DDBJ databases">
        <authorList>
            <person name="Varghese N."/>
            <person name="Submissions S."/>
        </authorList>
    </citation>
    <scope>NUCLEOTIDE SEQUENCE [LARGE SCALE GENOMIC DNA]</scope>
    <source>
        <strain evidence="9">DSM 19110</strain>
    </source>
</reference>
<dbReference type="InterPro" id="IPR013249">
    <property type="entry name" value="RNA_pol_sigma70_r4_t2"/>
</dbReference>
<dbReference type="AlphaFoldDB" id="A0A1G9V0S3"/>
<comment type="similarity">
    <text evidence="1">Belongs to the sigma-70 factor family. ECF subfamily.</text>
</comment>
<dbReference type="CDD" id="cd06171">
    <property type="entry name" value="Sigma70_r4"/>
    <property type="match status" value="1"/>
</dbReference>
<dbReference type="OrthoDB" id="659569at2"/>
<evidence type="ECO:0000259" key="6">
    <source>
        <dbReference type="Pfam" id="PF04542"/>
    </source>
</evidence>
<dbReference type="GO" id="GO:0016987">
    <property type="term" value="F:sigma factor activity"/>
    <property type="evidence" value="ECO:0007669"/>
    <property type="project" value="UniProtKB-KW"/>
</dbReference>
<dbReference type="Pfam" id="PF04542">
    <property type="entry name" value="Sigma70_r2"/>
    <property type="match status" value="1"/>
</dbReference>
<keyword evidence="5" id="KW-0812">Transmembrane</keyword>